<evidence type="ECO:0000313" key="3">
    <source>
        <dbReference type="Proteomes" id="UP000000784"/>
    </source>
</evidence>
<dbReference type="InterPro" id="IPR021312">
    <property type="entry name" value="DUF2889"/>
</dbReference>
<accession>A9BMG7</accession>
<reference evidence="3" key="2">
    <citation type="submission" date="2007-11" db="EMBL/GenBank/DDBJ databases">
        <title>Complete sequence of Delftia acidovorans DSM 14801 / SPH-1.</title>
        <authorList>
            <person name="Copeland A."/>
            <person name="Lucas S."/>
            <person name="Lapidus A."/>
            <person name="Barry K."/>
            <person name="Glavina del Rio T."/>
            <person name="Dalin E."/>
            <person name="Tice H."/>
            <person name="Pitluck S."/>
            <person name="Lowry S."/>
            <person name="Clum A."/>
            <person name="Schmutz J."/>
            <person name="Larimer F."/>
            <person name="Land M."/>
            <person name="Hauser L."/>
            <person name="Kyrpides N."/>
            <person name="Kim E."/>
            <person name="Schleheck D."/>
            <person name="Richardson P."/>
        </authorList>
    </citation>
    <scope>NUCLEOTIDE SEQUENCE [LARGE SCALE GENOMIC DNA]</scope>
    <source>
        <strain evidence="3">DSM 14801 / SPH-1</strain>
    </source>
</reference>
<dbReference type="eggNOG" id="ENOG5030717">
    <property type="taxonomic scope" value="Bacteria"/>
</dbReference>
<proteinExistence type="predicted"/>
<keyword evidence="3" id="KW-1185">Reference proteome</keyword>
<dbReference type="EMBL" id="CP000884">
    <property type="protein sequence ID" value="ABX37512.1"/>
    <property type="molecule type" value="Genomic_DNA"/>
</dbReference>
<dbReference type="Pfam" id="PF11136">
    <property type="entry name" value="DUF2889"/>
    <property type="match status" value="1"/>
</dbReference>
<feature type="region of interest" description="Disordered" evidence="1">
    <location>
        <begin position="1"/>
        <end position="38"/>
    </location>
</feature>
<dbReference type="HOGENOM" id="CLU_083007_1_0_4"/>
<organism evidence="2 3">
    <name type="scientific">Delftia acidovorans (strain DSM 14801 / SPH-1)</name>
    <dbReference type="NCBI Taxonomy" id="398578"/>
    <lineage>
        <taxon>Bacteria</taxon>
        <taxon>Pseudomonadati</taxon>
        <taxon>Pseudomonadota</taxon>
        <taxon>Betaproteobacteria</taxon>
        <taxon>Burkholderiales</taxon>
        <taxon>Comamonadaceae</taxon>
        <taxon>Delftia</taxon>
    </lineage>
</organism>
<evidence type="ECO:0000256" key="1">
    <source>
        <dbReference type="SAM" id="MobiDB-lite"/>
    </source>
</evidence>
<dbReference type="STRING" id="398578.Daci_4883"/>
<protein>
    <recommendedName>
        <fullName evidence="4">DUF2889 domain-containing protein</fullName>
    </recommendedName>
</protein>
<reference evidence="2 3" key="1">
    <citation type="journal article" date="2004" name="Appl. Environ. Microbiol.">
        <title>Mineralization of individual congeners of linear alkylbenzenesulfonate by defined pairs of heterotrophic bacteria.</title>
        <authorList>
            <person name="Schleheck D."/>
            <person name="Knepper T.P."/>
            <person name="Fischer K."/>
            <person name="Cook A.M."/>
        </authorList>
    </citation>
    <scope>NUCLEOTIDE SEQUENCE [LARGE SCALE GENOMIC DNA]</scope>
    <source>
        <strain evidence="3">DSM 14801 / SPH-1</strain>
    </source>
</reference>
<feature type="region of interest" description="Disordered" evidence="1">
    <location>
        <begin position="204"/>
        <end position="224"/>
    </location>
</feature>
<dbReference type="AlphaFoldDB" id="A9BMG7"/>
<sequence length="224" mass="24294">MTENRGMPGASRQPATERTASPMPLSPIPDRTPQHERDVRYRSYARADGLWDIEGELRDSKTHDIELSGGRHMPAGTAIHHMWIRTTVDARLVVQAIEVVMDSHPLGHCPEATRALQKMVGCSMARGWRKAINENLGGVASCTHLRELLFNMATAAFQSVPGVFGDADPSQPPRHLGQCLGWDFNGPGVARYYPQFVGWQPGTGGATPIPASTATTATTETQGA</sequence>
<name>A9BMG7_DELAS</name>
<evidence type="ECO:0000313" key="2">
    <source>
        <dbReference type="EMBL" id="ABX37512.1"/>
    </source>
</evidence>
<feature type="compositionally biased region" description="Low complexity" evidence="1">
    <location>
        <begin position="206"/>
        <end position="224"/>
    </location>
</feature>
<dbReference type="Proteomes" id="UP000000784">
    <property type="component" value="Chromosome"/>
</dbReference>
<evidence type="ECO:0008006" key="4">
    <source>
        <dbReference type="Google" id="ProtNLM"/>
    </source>
</evidence>
<gene>
    <name evidence="2" type="ordered locus">Daci_4883</name>
</gene>
<dbReference type="KEGG" id="dac:Daci_4883"/>